<sequence length="988" mass="108780">MLLLLLLLPLLIHEAKTFDFPPRIHLRVGFVPDAPFVMYDENGGTSSKYSGLLYDFLHRLPIFAAADGVELEFEIGETPHTFTGAFDMVSNDCNSTSLNQDEFGCDELDLVVATTVANPSRVMRAHLSPSILKAAISTMKYVPALEDEDSSGGPLADVTTLTQATTANATVCVKDGSYTAFIFPKEFPLLNYHLCQNGIDGCVEDLKAQVCALFVAPQYELMYKAAWDEDSQGKLQVTGEQYLAQFVSWPMREDLPLLVRRGVDRWILQAIANATMDELFSHYFQKALCPIGTSGTNCELFCDPDHGQSNNQGICVCHSTKWTGEDCSIEVPEDKNAIPETFQNIAICLMTINGVVIVGCAIWLYYFRNTAQVRYSQPFFLLLVLFGCLVSSSTIAALMQQDHNTTPKCMAGVWLYSVGFAITFGTLMAKVLRVYMLFATGTRDKRTRTNTDSPRFSFVSFQDTLLVIGMVLSIDIAILLAWQFTDPLAWTRTIIRADQFGEPLESEGYCTCDSWKLFGGLIASFHIILMATACYLSYLSREIPSRFSVSRMVSIAMVSNFQIFVVGVPVLVLLGTDPQASFLLRSLMIFVNDLGVVLLIFGNLVYSLHFADKASQSAASVKEELGVAVRRFSAATTSSPSVRNRSNNGYSPSAYAKSLQRKTAHPDKLKEHEDESQYSDDDQHPVPQPPQMLSDSPNSPATSAEEQSQTAYPVIGVPRNLEEHTSSVTLGQFEEAEAGPEETSPWHRATLPFHRFFTGQVQSAPKAVNRPVSESSKTPNSATREPTHVVINAHVAPTRSNLMSSITLGDLAEEDGEGSTQPELDGKPLNRTGPRYPLSRFFTGPAQAAPRALQRPVSEISSGLNSSTRGFSPGSSHGPVMPRRQASELEDSREFSVPKGLIMPLRKVSEVEYLQPPSKAAGLTMPQRTISEVVVDNEEQEALSPTQDHLSSVEEDGESEWNTPGSRRHSNVRQSEGAPQMPPRRPSL</sequence>
<dbReference type="AlphaFoldDB" id="A0A9N8DMR3"/>
<evidence type="ECO:0000256" key="10">
    <source>
        <dbReference type="SAM" id="Phobius"/>
    </source>
</evidence>
<feature type="domain" description="G-protein coupled receptors family 3 profile" evidence="12">
    <location>
        <begin position="409"/>
        <end position="610"/>
    </location>
</feature>
<feature type="compositionally biased region" description="Polar residues" evidence="9">
    <location>
        <begin position="772"/>
        <end position="784"/>
    </location>
</feature>
<evidence type="ECO:0000256" key="7">
    <source>
        <dbReference type="ARBA" id="ARBA00023180"/>
    </source>
</evidence>
<dbReference type="PROSITE" id="PS50259">
    <property type="entry name" value="G_PROTEIN_RECEP_F3_4"/>
    <property type="match status" value="1"/>
</dbReference>
<dbReference type="SUPFAM" id="SSF53850">
    <property type="entry name" value="Periplasmic binding protein-like II"/>
    <property type="match status" value="1"/>
</dbReference>
<keyword evidence="14" id="KW-1185">Reference proteome</keyword>
<dbReference type="PANTHER" id="PTHR10519">
    <property type="entry name" value="GABA-B RECEPTOR"/>
    <property type="match status" value="1"/>
</dbReference>
<evidence type="ECO:0000256" key="3">
    <source>
        <dbReference type="ARBA" id="ARBA00022989"/>
    </source>
</evidence>
<feature type="region of interest" description="Disordered" evidence="9">
    <location>
        <begin position="638"/>
        <end position="712"/>
    </location>
</feature>
<dbReference type="EMBL" id="CAICTM010000163">
    <property type="protein sequence ID" value="CAB9503390.1"/>
    <property type="molecule type" value="Genomic_DNA"/>
</dbReference>
<feature type="region of interest" description="Disordered" evidence="9">
    <location>
        <begin position="762"/>
        <end position="786"/>
    </location>
</feature>
<evidence type="ECO:0000256" key="11">
    <source>
        <dbReference type="SAM" id="SignalP"/>
    </source>
</evidence>
<feature type="transmembrane region" description="Helical" evidence="10">
    <location>
        <begin position="582"/>
        <end position="606"/>
    </location>
</feature>
<feature type="compositionally biased region" description="Basic and acidic residues" evidence="9">
    <location>
        <begin position="885"/>
        <end position="895"/>
    </location>
</feature>
<feature type="compositionally biased region" description="Polar residues" evidence="9">
    <location>
        <begin position="859"/>
        <end position="875"/>
    </location>
</feature>
<evidence type="ECO:0000256" key="9">
    <source>
        <dbReference type="SAM" id="MobiDB-lite"/>
    </source>
</evidence>
<dbReference type="Proteomes" id="UP001153069">
    <property type="component" value="Unassembled WGS sequence"/>
</dbReference>
<evidence type="ECO:0000256" key="2">
    <source>
        <dbReference type="ARBA" id="ARBA00022692"/>
    </source>
</evidence>
<evidence type="ECO:0000256" key="5">
    <source>
        <dbReference type="ARBA" id="ARBA00023136"/>
    </source>
</evidence>
<keyword evidence="2 10" id="KW-0812">Transmembrane</keyword>
<evidence type="ECO:0000256" key="6">
    <source>
        <dbReference type="ARBA" id="ARBA00023170"/>
    </source>
</evidence>
<dbReference type="Gene3D" id="3.40.190.10">
    <property type="entry name" value="Periplasmic binding protein-like II"/>
    <property type="match status" value="2"/>
</dbReference>
<feature type="compositionally biased region" description="Polar residues" evidence="9">
    <location>
        <begin position="693"/>
        <end position="711"/>
    </location>
</feature>
<protein>
    <submittedName>
        <fullName evidence="13">Acid type B receptor subunit 2</fullName>
    </submittedName>
</protein>
<dbReference type="GO" id="GO:0004965">
    <property type="term" value="F:G protein-coupled GABA receptor activity"/>
    <property type="evidence" value="ECO:0007669"/>
    <property type="project" value="InterPro"/>
</dbReference>
<feature type="compositionally biased region" description="Polar residues" evidence="9">
    <location>
        <begin position="638"/>
        <end position="651"/>
    </location>
</feature>
<feature type="region of interest" description="Disordered" evidence="9">
    <location>
        <begin position="937"/>
        <end position="988"/>
    </location>
</feature>
<feature type="transmembrane region" description="Helical" evidence="10">
    <location>
        <begin position="456"/>
        <end position="482"/>
    </location>
</feature>
<comment type="subcellular location">
    <subcellularLocation>
        <location evidence="1">Membrane</location>
        <topology evidence="1">Multi-pass membrane protein</topology>
    </subcellularLocation>
</comment>
<organism evidence="13 14">
    <name type="scientific">Seminavis robusta</name>
    <dbReference type="NCBI Taxonomy" id="568900"/>
    <lineage>
        <taxon>Eukaryota</taxon>
        <taxon>Sar</taxon>
        <taxon>Stramenopiles</taxon>
        <taxon>Ochrophyta</taxon>
        <taxon>Bacillariophyta</taxon>
        <taxon>Bacillariophyceae</taxon>
        <taxon>Bacillariophycidae</taxon>
        <taxon>Naviculales</taxon>
        <taxon>Naviculaceae</taxon>
        <taxon>Seminavis</taxon>
    </lineage>
</organism>
<dbReference type="InterPro" id="IPR002455">
    <property type="entry name" value="GPCR3_GABA-B"/>
</dbReference>
<dbReference type="InterPro" id="IPR017978">
    <property type="entry name" value="GPCR_3_C"/>
</dbReference>
<feature type="transmembrane region" description="Helical" evidence="10">
    <location>
        <begin position="517"/>
        <end position="540"/>
    </location>
</feature>
<dbReference type="OrthoDB" id="193333at2759"/>
<keyword evidence="6 13" id="KW-0675">Receptor</keyword>
<dbReference type="PANTHER" id="PTHR10519:SF20">
    <property type="entry name" value="G-PROTEIN COUPLED RECEPTOR 156-RELATED"/>
    <property type="match status" value="1"/>
</dbReference>
<keyword evidence="7" id="KW-0325">Glycoprotein</keyword>
<evidence type="ECO:0000259" key="12">
    <source>
        <dbReference type="PROSITE" id="PS50259"/>
    </source>
</evidence>
<dbReference type="CDD" id="cd15047">
    <property type="entry name" value="7tmC_GABA-B-like"/>
    <property type="match status" value="1"/>
</dbReference>
<dbReference type="PRINTS" id="PR00248">
    <property type="entry name" value="GPCRMGR"/>
</dbReference>
<evidence type="ECO:0000313" key="13">
    <source>
        <dbReference type="EMBL" id="CAB9503390.1"/>
    </source>
</evidence>
<keyword evidence="5 10" id="KW-0472">Membrane</keyword>
<keyword evidence="3 10" id="KW-1133">Transmembrane helix</keyword>
<evidence type="ECO:0000313" key="14">
    <source>
        <dbReference type="Proteomes" id="UP001153069"/>
    </source>
</evidence>
<feature type="region of interest" description="Disordered" evidence="9">
    <location>
        <begin position="812"/>
        <end position="835"/>
    </location>
</feature>
<evidence type="ECO:0000256" key="4">
    <source>
        <dbReference type="ARBA" id="ARBA00023040"/>
    </source>
</evidence>
<feature type="compositionally biased region" description="Basic and acidic residues" evidence="9">
    <location>
        <begin position="664"/>
        <end position="675"/>
    </location>
</feature>
<comment type="caution">
    <text evidence="13">The sequence shown here is derived from an EMBL/GenBank/DDBJ whole genome shotgun (WGS) entry which is preliminary data.</text>
</comment>
<evidence type="ECO:0000256" key="8">
    <source>
        <dbReference type="ARBA" id="ARBA00023224"/>
    </source>
</evidence>
<feature type="region of interest" description="Disordered" evidence="9">
    <location>
        <begin position="847"/>
        <end position="895"/>
    </location>
</feature>
<gene>
    <name evidence="13" type="ORF">SEMRO_164_G073540.1</name>
</gene>
<reference evidence="13" key="1">
    <citation type="submission" date="2020-06" db="EMBL/GenBank/DDBJ databases">
        <authorList>
            <consortium name="Plant Systems Biology data submission"/>
        </authorList>
    </citation>
    <scope>NUCLEOTIDE SEQUENCE</scope>
    <source>
        <strain evidence="13">D6</strain>
    </source>
</reference>
<keyword evidence="8" id="KW-0807">Transducer</keyword>
<feature type="transmembrane region" description="Helical" evidence="10">
    <location>
        <begin position="344"/>
        <end position="367"/>
    </location>
</feature>
<keyword evidence="4" id="KW-0297">G-protein coupled receptor</keyword>
<keyword evidence="11" id="KW-0732">Signal</keyword>
<name>A0A9N8DMR3_9STRA</name>
<dbReference type="GO" id="GO:0038039">
    <property type="term" value="C:G protein-coupled receptor heterodimeric complex"/>
    <property type="evidence" value="ECO:0007669"/>
    <property type="project" value="TreeGrafter"/>
</dbReference>
<dbReference type="InterPro" id="IPR000337">
    <property type="entry name" value="GPCR_3"/>
</dbReference>
<dbReference type="Pfam" id="PF00003">
    <property type="entry name" value="7tm_3"/>
    <property type="match status" value="1"/>
</dbReference>
<evidence type="ECO:0000256" key="1">
    <source>
        <dbReference type="ARBA" id="ARBA00004141"/>
    </source>
</evidence>
<feature type="transmembrane region" description="Helical" evidence="10">
    <location>
        <begin position="552"/>
        <end position="576"/>
    </location>
</feature>
<accession>A0A9N8DMR3</accession>
<feature type="transmembrane region" description="Helical" evidence="10">
    <location>
        <begin position="379"/>
        <end position="399"/>
    </location>
</feature>
<feature type="transmembrane region" description="Helical" evidence="10">
    <location>
        <begin position="411"/>
        <end position="435"/>
    </location>
</feature>
<proteinExistence type="predicted"/>
<feature type="chain" id="PRO_5040444272" evidence="11">
    <location>
        <begin position="18"/>
        <end position="988"/>
    </location>
</feature>
<feature type="compositionally biased region" description="Low complexity" evidence="9">
    <location>
        <begin position="847"/>
        <end position="856"/>
    </location>
</feature>
<feature type="signal peptide" evidence="11">
    <location>
        <begin position="1"/>
        <end position="17"/>
    </location>
</feature>